<dbReference type="RefSeq" id="WP_057978888.1">
    <property type="nucleotide sequence ID" value="NZ_LKHP01000008.1"/>
</dbReference>
<dbReference type="Proteomes" id="UP000052015">
    <property type="component" value="Unassembled WGS sequence"/>
</dbReference>
<dbReference type="OrthoDB" id="1904661at2"/>
<dbReference type="AlphaFoldDB" id="A0A0R3JUC1"/>
<sequence>MGFRDKINKKIQDVYWERYKDRITQVHGHILSVKIVEKVFLGFIHTLRVDIVVKPERSKTVVKCQYKRRRYFKKPEFIQLNQGHLVLFQGLKPVKKKNKDSDVIEVMNIINMTTKKELVPVGLDLKKLQQKQIIRK</sequence>
<evidence type="ECO:0000313" key="2">
    <source>
        <dbReference type="Proteomes" id="UP000052015"/>
    </source>
</evidence>
<dbReference type="EMBL" id="LKHP01000008">
    <property type="protein sequence ID" value="KRQ86618.1"/>
    <property type="molecule type" value="Genomic_DNA"/>
</dbReference>
<comment type="caution">
    <text evidence="1">The sequence shown here is derived from an EMBL/GenBank/DDBJ whole genome shotgun (WGS) entry which is preliminary data.</text>
</comment>
<organism evidence="1 2">
    <name type="scientific">Caloramator mitchellensis</name>
    <dbReference type="NCBI Taxonomy" id="908809"/>
    <lineage>
        <taxon>Bacteria</taxon>
        <taxon>Bacillati</taxon>
        <taxon>Bacillota</taxon>
        <taxon>Clostridia</taxon>
        <taxon>Eubacteriales</taxon>
        <taxon>Clostridiaceae</taxon>
        <taxon>Caloramator</taxon>
    </lineage>
</organism>
<protein>
    <submittedName>
        <fullName evidence="1">Uncharacterized protein</fullName>
    </submittedName>
</protein>
<keyword evidence="2" id="KW-1185">Reference proteome</keyword>
<reference evidence="1 2" key="1">
    <citation type="submission" date="2015-09" db="EMBL/GenBank/DDBJ databases">
        <title>Draft genome sequence of a Caloramator mitchellensis, a moderate thermophile from the Great Artesian Basin of Australia.</title>
        <authorList>
            <person name="Patel B.K."/>
        </authorList>
    </citation>
    <scope>NUCLEOTIDE SEQUENCE [LARGE SCALE GENOMIC DNA]</scope>
    <source>
        <strain evidence="1 2">VF08</strain>
    </source>
</reference>
<dbReference type="STRING" id="908809.ABG79_01601"/>
<evidence type="ECO:0000313" key="1">
    <source>
        <dbReference type="EMBL" id="KRQ86618.1"/>
    </source>
</evidence>
<gene>
    <name evidence="1" type="ORF">ABG79_01601</name>
</gene>
<name>A0A0R3JUC1_CALMK</name>
<proteinExistence type="predicted"/>
<accession>A0A0R3JUC1</accession>